<evidence type="ECO:0000313" key="2">
    <source>
        <dbReference type="Proteomes" id="UP000188627"/>
    </source>
</evidence>
<dbReference type="EMBL" id="MUFC01000006">
    <property type="protein sequence ID" value="OOE88516.1"/>
    <property type="molecule type" value="Genomic_DNA"/>
</dbReference>
<protein>
    <submittedName>
        <fullName evidence="1">Uncharacterized protein</fullName>
    </submittedName>
</protein>
<accession>A0ABX3KH61</accession>
<keyword evidence="2" id="KW-1185">Reference proteome</keyword>
<comment type="caution">
    <text evidence="1">The sequence shown here is derived from an EMBL/GenBank/DDBJ whole genome shotgun (WGS) entry which is preliminary data.</text>
</comment>
<organism evidence="1 2">
    <name type="scientific">Salinivibrio sharmensis</name>
    <dbReference type="NCBI Taxonomy" id="390883"/>
    <lineage>
        <taxon>Bacteria</taxon>
        <taxon>Pseudomonadati</taxon>
        <taxon>Pseudomonadota</taxon>
        <taxon>Gammaproteobacteria</taxon>
        <taxon>Vibrionales</taxon>
        <taxon>Vibrionaceae</taxon>
        <taxon>Salinivibrio</taxon>
    </lineage>
</organism>
<reference evidence="2" key="1">
    <citation type="submission" date="2017-01" db="EMBL/GenBank/DDBJ databases">
        <title>Draft genome of the species Salinivibrio sharmensis.</title>
        <authorList>
            <person name="Lopez-Hermoso C."/>
            <person name="De La Haba R."/>
            <person name="Sanchez-Porro C."/>
            <person name="Ventosa A."/>
        </authorList>
    </citation>
    <scope>NUCLEOTIDE SEQUENCE [LARGE SCALE GENOMIC DNA]</scope>
    <source>
        <strain evidence="2">CBH463</strain>
    </source>
</reference>
<sequence length="122" mass="13815">MELGNFEVINNQGWFSFNSKRDLKVLGFKTQRLAKMDLEKTKIQVTLGSTELGQDLGLNSEIRTLIVAFFPEQEIEYIKTTNGQSSKPEYPSFSYTGVSDELNDFLLKLENLAHARAAKSYA</sequence>
<dbReference type="RefSeq" id="WP_077772002.1">
    <property type="nucleotide sequence ID" value="NZ_MUFC01000006.1"/>
</dbReference>
<name>A0ABX3KH61_9GAMM</name>
<gene>
    <name evidence="1" type="ORF">BZG74_07325</name>
</gene>
<evidence type="ECO:0000313" key="1">
    <source>
        <dbReference type="EMBL" id="OOE88516.1"/>
    </source>
</evidence>
<proteinExistence type="predicted"/>
<dbReference type="Proteomes" id="UP000188627">
    <property type="component" value="Unassembled WGS sequence"/>
</dbReference>